<feature type="transmembrane region" description="Helical" evidence="6">
    <location>
        <begin position="41"/>
        <end position="69"/>
    </location>
</feature>
<gene>
    <name evidence="7" type="ORF">SAMN05660859_3878</name>
</gene>
<reference evidence="8" key="1">
    <citation type="submission" date="2016-10" db="EMBL/GenBank/DDBJ databases">
        <authorList>
            <person name="Varghese N."/>
            <person name="Submissions S."/>
        </authorList>
    </citation>
    <scope>NUCLEOTIDE SEQUENCE [LARGE SCALE GENOMIC DNA]</scope>
    <source>
        <strain evidence="8">CGMCC 1.1761</strain>
    </source>
</reference>
<evidence type="ECO:0000256" key="2">
    <source>
        <dbReference type="ARBA" id="ARBA00022475"/>
    </source>
</evidence>
<feature type="transmembrane region" description="Helical" evidence="6">
    <location>
        <begin position="148"/>
        <end position="169"/>
    </location>
</feature>
<accession>A0A1G4UG26</accession>
<sequence>MLISAQTLLVFVPAALALNLTPGNDMLFCLGQGMRSGPRAGIAASLGIATGVFLHSCAAAVGLAALLAAYPAAFEVLRWAGVAYLVYLAVQALRGSGGVLAAPTAPVRASVSKAWRAAVLVSLLNPKVAVFVLAFLPQFVDPSRGSAFAQFMVLGLILNIGGTVINALVGAFAGGIGRWLGRRPSFARLAEKLTGLLLLGIAARIALERRG</sequence>
<dbReference type="GO" id="GO:0015171">
    <property type="term" value="F:amino acid transmembrane transporter activity"/>
    <property type="evidence" value="ECO:0007669"/>
    <property type="project" value="TreeGrafter"/>
</dbReference>
<evidence type="ECO:0000256" key="5">
    <source>
        <dbReference type="ARBA" id="ARBA00023136"/>
    </source>
</evidence>
<evidence type="ECO:0000256" key="6">
    <source>
        <dbReference type="SAM" id="Phobius"/>
    </source>
</evidence>
<evidence type="ECO:0000256" key="4">
    <source>
        <dbReference type="ARBA" id="ARBA00022989"/>
    </source>
</evidence>
<evidence type="ECO:0000313" key="7">
    <source>
        <dbReference type="EMBL" id="SCW92613.1"/>
    </source>
</evidence>
<feature type="transmembrane region" description="Helical" evidence="6">
    <location>
        <begin position="76"/>
        <end position="94"/>
    </location>
</feature>
<keyword evidence="5 6" id="KW-0472">Membrane</keyword>
<dbReference type="RefSeq" id="WP_091443036.1">
    <property type="nucleotide sequence ID" value="NZ_FMTP01000007.1"/>
</dbReference>
<evidence type="ECO:0000256" key="3">
    <source>
        <dbReference type="ARBA" id="ARBA00022692"/>
    </source>
</evidence>
<keyword evidence="2" id="KW-1003">Cell membrane</keyword>
<dbReference type="PANTHER" id="PTHR30086">
    <property type="entry name" value="ARGININE EXPORTER PROTEIN ARGO"/>
    <property type="match status" value="1"/>
</dbReference>
<keyword evidence="3 6" id="KW-0812">Transmembrane</keyword>
<dbReference type="EMBL" id="FMTP01000007">
    <property type="protein sequence ID" value="SCW92613.1"/>
    <property type="molecule type" value="Genomic_DNA"/>
</dbReference>
<feature type="transmembrane region" description="Helical" evidence="6">
    <location>
        <begin position="114"/>
        <end position="136"/>
    </location>
</feature>
<protein>
    <submittedName>
        <fullName evidence="7">Threonine/homoserine/homoserine lactone efflux protein</fullName>
    </submittedName>
</protein>
<keyword evidence="8" id="KW-1185">Reference proteome</keyword>
<dbReference type="Pfam" id="PF01810">
    <property type="entry name" value="LysE"/>
    <property type="match status" value="1"/>
</dbReference>
<dbReference type="AlphaFoldDB" id="A0A1G4UG26"/>
<name>A0A1G4UG26_9HYPH</name>
<organism evidence="7 8">
    <name type="scientific">Ancylobacter rudongensis</name>
    <dbReference type="NCBI Taxonomy" id="177413"/>
    <lineage>
        <taxon>Bacteria</taxon>
        <taxon>Pseudomonadati</taxon>
        <taxon>Pseudomonadota</taxon>
        <taxon>Alphaproteobacteria</taxon>
        <taxon>Hyphomicrobiales</taxon>
        <taxon>Xanthobacteraceae</taxon>
        <taxon>Ancylobacter</taxon>
    </lineage>
</organism>
<evidence type="ECO:0000313" key="8">
    <source>
        <dbReference type="Proteomes" id="UP000198889"/>
    </source>
</evidence>
<dbReference type="Proteomes" id="UP000198889">
    <property type="component" value="Unassembled WGS sequence"/>
</dbReference>
<dbReference type="PIRSF" id="PIRSF006324">
    <property type="entry name" value="LeuE"/>
    <property type="match status" value="1"/>
</dbReference>
<dbReference type="InterPro" id="IPR001123">
    <property type="entry name" value="LeuE-type"/>
</dbReference>
<dbReference type="PANTHER" id="PTHR30086:SF20">
    <property type="entry name" value="ARGININE EXPORTER PROTEIN ARGO-RELATED"/>
    <property type="match status" value="1"/>
</dbReference>
<proteinExistence type="predicted"/>
<comment type="subcellular location">
    <subcellularLocation>
        <location evidence="1">Cell membrane</location>
        <topology evidence="1">Multi-pass membrane protein</topology>
    </subcellularLocation>
</comment>
<dbReference type="GO" id="GO:0005886">
    <property type="term" value="C:plasma membrane"/>
    <property type="evidence" value="ECO:0007669"/>
    <property type="project" value="UniProtKB-SubCell"/>
</dbReference>
<keyword evidence="4 6" id="KW-1133">Transmembrane helix</keyword>
<dbReference type="STRING" id="177413.SAMN05660859_3878"/>
<evidence type="ECO:0000256" key="1">
    <source>
        <dbReference type="ARBA" id="ARBA00004651"/>
    </source>
</evidence>